<dbReference type="InterPro" id="IPR036874">
    <property type="entry name" value="Carbonic_anhydrase_sf"/>
</dbReference>
<dbReference type="Proteomes" id="UP000219453">
    <property type="component" value="Unassembled WGS sequence"/>
</dbReference>
<keyword evidence="3 7" id="KW-0479">Metal-binding</keyword>
<dbReference type="SMART" id="SM00947">
    <property type="entry name" value="Pro_CA"/>
    <property type="match status" value="1"/>
</dbReference>
<evidence type="ECO:0000256" key="3">
    <source>
        <dbReference type="ARBA" id="ARBA00022723"/>
    </source>
</evidence>
<dbReference type="RefSeq" id="WP_097008531.1">
    <property type="nucleotide sequence ID" value="NZ_OBEJ01000002.1"/>
</dbReference>
<evidence type="ECO:0000256" key="2">
    <source>
        <dbReference type="ARBA" id="ARBA00012925"/>
    </source>
</evidence>
<comment type="similarity">
    <text evidence="1">Belongs to the beta-class carbonic anhydrase family.</text>
</comment>
<organism evidence="8 9">
    <name type="scientific">Natronoarchaeum philippinense</name>
    <dbReference type="NCBI Taxonomy" id="558529"/>
    <lineage>
        <taxon>Archaea</taxon>
        <taxon>Methanobacteriati</taxon>
        <taxon>Methanobacteriota</taxon>
        <taxon>Stenosarchaea group</taxon>
        <taxon>Halobacteria</taxon>
        <taxon>Halobacteriales</taxon>
        <taxon>Natronoarchaeaceae</taxon>
    </lineage>
</organism>
<dbReference type="PANTHER" id="PTHR11002">
    <property type="entry name" value="CARBONIC ANHYDRASE"/>
    <property type="match status" value="1"/>
</dbReference>
<keyword evidence="4 7" id="KW-0862">Zinc</keyword>
<dbReference type="OrthoDB" id="24878at2157"/>
<dbReference type="PANTHER" id="PTHR11002:SF76">
    <property type="entry name" value="CARBONIC ANHYDRASE"/>
    <property type="match status" value="1"/>
</dbReference>
<comment type="catalytic activity">
    <reaction evidence="6">
        <text>hydrogencarbonate + H(+) = CO2 + H2O</text>
        <dbReference type="Rhea" id="RHEA:10748"/>
        <dbReference type="ChEBI" id="CHEBI:15377"/>
        <dbReference type="ChEBI" id="CHEBI:15378"/>
        <dbReference type="ChEBI" id="CHEBI:16526"/>
        <dbReference type="ChEBI" id="CHEBI:17544"/>
        <dbReference type="EC" id="4.2.1.1"/>
    </reaction>
</comment>
<proteinExistence type="inferred from homology"/>
<reference evidence="8 9" key="1">
    <citation type="submission" date="2017-09" db="EMBL/GenBank/DDBJ databases">
        <authorList>
            <person name="Ehlers B."/>
            <person name="Leendertz F.H."/>
        </authorList>
    </citation>
    <scope>NUCLEOTIDE SEQUENCE [LARGE SCALE GENOMIC DNA]</scope>
    <source>
        <strain evidence="8 9">DSM 27208</strain>
    </source>
</reference>
<dbReference type="Gene3D" id="3.40.1050.10">
    <property type="entry name" value="Carbonic anhydrase"/>
    <property type="match status" value="1"/>
</dbReference>
<dbReference type="GO" id="GO:0008270">
    <property type="term" value="F:zinc ion binding"/>
    <property type="evidence" value="ECO:0007669"/>
    <property type="project" value="InterPro"/>
</dbReference>
<comment type="cofactor">
    <cofactor evidence="7">
        <name>Zn(2+)</name>
        <dbReference type="ChEBI" id="CHEBI:29105"/>
    </cofactor>
    <text evidence="7">Binds 1 zinc ion per subunit.</text>
</comment>
<dbReference type="AlphaFoldDB" id="A0A285NS10"/>
<dbReference type="SUPFAM" id="SSF53056">
    <property type="entry name" value="beta-carbonic anhydrase, cab"/>
    <property type="match status" value="1"/>
</dbReference>
<evidence type="ECO:0000256" key="4">
    <source>
        <dbReference type="ARBA" id="ARBA00022833"/>
    </source>
</evidence>
<evidence type="ECO:0000256" key="5">
    <source>
        <dbReference type="ARBA" id="ARBA00023239"/>
    </source>
</evidence>
<feature type="binding site" evidence="7">
    <location>
        <position position="101"/>
    </location>
    <ligand>
        <name>Zn(2+)</name>
        <dbReference type="ChEBI" id="CHEBI:29105"/>
    </ligand>
</feature>
<protein>
    <recommendedName>
        <fullName evidence="2">carbonic anhydrase</fullName>
        <ecNumber evidence="2">4.2.1.1</ecNumber>
    </recommendedName>
</protein>
<evidence type="ECO:0000313" key="9">
    <source>
        <dbReference type="Proteomes" id="UP000219453"/>
    </source>
</evidence>
<evidence type="ECO:0000256" key="6">
    <source>
        <dbReference type="ARBA" id="ARBA00048348"/>
    </source>
</evidence>
<dbReference type="EC" id="4.2.1.1" evidence="2"/>
<dbReference type="GO" id="GO:0004089">
    <property type="term" value="F:carbonate dehydratase activity"/>
    <property type="evidence" value="ECO:0007669"/>
    <property type="project" value="UniProtKB-EC"/>
</dbReference>
<feature type="binding site" evidence="7">
    <location>
        <position position="41"/>
    </location>
    <ligand>
        <name>Zn(2+)</name>
        <dbReference type="ChEBI" id="CHEBI:29105"/>
    </ligand>
</feature>
<evidence type="ECO:0000256" key="7">
    <source>
        <dbReference type="PIRSR" id="PIRSR601765-2"/>
    </source>
</evidence>
<accession>A0A285NS10</accession>
<gene>
    <name evidence="8" type="ORF">SAMN06269185_1567</name>
</gene>
<keyword evidence="9" id="KW-1185">Reference proteome</keyword>
<feature type="binding site" evidence="7">
    <location>
        <position position="104"/>
    </location>
    <ligand>
        <name>Zn(2+)</name>
        <dbReference type="ChEBI" id="CHEBI:29105"/>
    </ligand>
</feature>
<name>A0A285NS10_NATPI</name>
<dbReference type="EMBL" id="OBEJ01000002">
    <property type="protein sequence ID" value="SNZ12239.1"/>
    <property type="molecule type" value="Genomic_DNA"/>
</dbReference>
<evidence type="ECO:0000313" key="8">
    <source>
        <dbReference type="EMBL" id="SNZ12239.1"/>
    </source>
</evidence>
<keyword evidence="5" id="KW-0456">Lyase</keyword>
<sequence>MARDIVRELLDRNREHTDSLPAGYFDTVRFGQQPPVVSVCCSDSRVSQEGMFDVDEPGYLFTASNIGNQTRDEHEGEFVVDGNIMYPVKHTDTRTIAVVGHTQCGAVTAAYNWVRYGDEVDHPGIRERVGKLVPIVENGLDSGQIDADAADAAVVDQLVEYNVNQQIGFLLDNADLSEDVSVYGFVYDFHGSYDDVDGRTYAVNADGEADPAAIRDLLSEEYEVFGHSLLGPA</sequence>
<evidence type="ECO:0000256" key="1">
    <source>
        <dbReference type="ARBA" id="ARBA00006217"/>
    </source>
</evidence>
<dbReference type="Pfam" id="PF00484">
    <property type="entry name" value="Pro_CA"/>
    <property type="match status" value="1"/>
</dbReference>
<dbReference type="InterPro" id="IPR001765">
    <property type="entry name" value="Carbonic_anhydrase"/>
</dbReference>